<feature type="non-terminal residue" evidence="4">
    <location>
        <position position="542"/>
    </location>
</feature>
<gene>
    <name evidence="4" type="ORF">NJ959_00195</name>
</gene>
<dbReference type="Pfam" id="PF05860">
    <property type="entry name" value="TPS"/>
    <property type="match status" value="1"/>
</dbReference>
<comment type="caution">
    <text evidence="4">The sequence shown here is derived from an EMBL/GenBank/DDBJ whole genome shotgun (WGS) entry which is preliminary data.</text>
</comment>
<keyword evidence="5" id="KW-1185">Reference proteome</keyword>
<reference evidence="4" key="1">
    <citation type="submission" date="2022-06" db="EMBL/GenBank/DDBJ databases">
        <title>New cyanobacteria of genus Symplocastrum in benthos of Lake Baikal.</title>
        <authorList>
            <person name="Sorokovikova E."/>
            <person name="Tikhonova I."/>
            <person name="Krasnopeev A."/>
            <person name="Evseev P."/>
            <person name="Gladkikh A."/>
            <person name="Belykh O."/>
        </authorList>
    </citation>
    <scope>NUCLEOTIDE SEQUENCE</scope>
    <source>
        <strain evidence="4">BBK-W-15</strain>
    </source>
</reference>
<accession>A0AAE3KLQ3</accession>
<dbReference type="InterPro" id="IPR011050">
    <property type="entry name" value="Pectin_lyase_fold/virulence"/>
</dbReference>
<dbReference type="EMBL" id="JAMZMM010000001">
    <property type="protein sequence ID" value="MCP2726898.1"/>
    <property type="molecule type" value="Genomic_DNA"/>
</dbReference>
<dbReference type="SMART" id="SM00912">
    <property type="entry name" value="Haemagg_act"/>
    <property type="match status" value="1"/>
</dbReference>
<dbReference type="AlphaFoldDB" id="A0AAE3KLQ3"/>
<feature type="compositionally biased region" description="Low complexity" evidence="1">
    <location>
        <begin position="462"/>
        <end position="475"/>
    </location>
</feature>
<sequence length="542" mass="55700">MKFNINLIGKSLASLCLLEGLICFKPVLAQVITPANDGTGTIVTQDGNRFDITGGTQAGANLFQSFAQFGISQDQIANFLSQPGIENVLSRVVGGEASIINGTIQLGGANSNLFLMNPAGILFGATAQINVPADFTATTATGIGIGDNWFNAQGNNDYSSLSGTPNTFAFNTEQPGAIINLGNLTLQDGSLTMLAGTIVSSGQLSGGGKITIAAVPGKNLVRISQAGMLLSLEIQPLIPDNSRLGNWTLPILSLPALLTGGGNTNSATVNSEGRVVLTSFGKEVQNGDVAVVNKITAPAGVTINAPIGTIITDNIDTSSNNGGNGGIVSLLAQGDIKNGNIITQASGKAGDVFVSNINGNIDINNIFTESFGSGNTGNVTLSGTIGKITIGVIRIKNEVSGNNGMTNWFINWNINSQAINKSDQVLVPNTLLVPENIPIDNNGSSNSNNNIVNLDNSSTTPGNIINSDNSNNTSIRGGSTTPSNIVNFDNSNNTTNTANSSTLTNSPNSDNSNNTANTGSSNTSSNIVNFDNSNNTTNTANS</sequence>
<proteinExistence type="predicted"/>
<feature type="compositionally biased region" description="Low complexity" evidence="1">
    <location>
        <begin position="482"/>
        <end position="542"/>
    </location>
</feature>
<name>A0AAE3KLQ3_9CYAN</name>
<evidence type="ECO:0000313" key="4">
    <source>
        <dbReference type="EMBL" id="MCP2726898.1"/>
    </source>
</evidence>
<dbReference type="Gene3D" id="2.160.20.10">
    <property type="entry name" value="Single-stranded right-handed beta-helix, Pectin lyase-like"/>
    <property type="match status" value="1"/>
</dbReference>
<evidence type="ECO:0000256" key="2">
    <source>
        <dbReference type="SAM" id="SignalP"/>
    </source>
</evidence>
<dbReference type="InterPro" id="IPR012334">
    <property type="entry name" value="Pectin_lyas_fold"/>
</dbReference>
<dbReference type="SUPFAM" id="SSF51126">
    <property type="entry name" value="Pectin lyase-like"/>
    <property type="match status" value="1"/>
</dbReference>
<protein>
    <submittedName>
        <fullName evidence="4">Filamentous hemagglutinin N-terminal domain-containing protein</fullName>
    </submittedName>
</protein>
<evidence type="ECO:0000259" key="3">
    <source>
        <dbReference type="SMART" id="SM00912"/>
    </source>
</evidence>
<evidence type="ECO:0000313" key="5">
    <source>
        <dbReference type="Proteomes" id="UP001204953"/>
    </source>
</evidence>
<evidence type="ECO:0000256" key="1">
    <source>
        <dbReference type="SAM" id="MobiDB-lite"/>
    </source>
</evidence>
<keyword evidence="2" id="KW-0732">Signal</keyword>
<feature type="domain" description="Filamentous haemagglutinin FhaB/tRNA nuclease CdiA-like TPS" evidence="3">
    <location>
        <begin position="34"/>
        <end position="146"/>
    </location>
</feature>
<dbReference type="RefSeq" id="WP_254009719.1">
    <property type="nucleotide sequence ID" value="NZ_JAMZMM010000001.1"/>
</dbReference>
<feature type="signal peptide" evidence="2">
    <location>
        <begin position="1"/>
        <end position="29"/>
    </location>
</feature>
<dbReference type="NCBIfam" id="TIGR01901">
    <property type="entry name" value="adhes_NPXG"/>
    <property type="match status" value="1"/>
</dbReference>
<dbReference type="Proteomes" id="UP001204953">
    <property type="component" value="Unassembled WGS sequence"/>
</dbReference>
<feature type="region of interest" description="Disordered" evidence="1">
    <location>
        <begin position="462"/>
        <end position="542"/>
    </location>
</feature>
<organism evidence="4 5">
    <name type="scientific">Limnofasciculus baicalensis BBK-W-15</name>
    <dbReference type="NCBI Taxonomy" id="2699891"/>
    <lineage>
        <taxon>Bacteria</taxon>
        <taxon>Bacillati</taxon>
        <taxon>Cyanobacteriota</taxon>
        <taxon>Cyanophyceae</taxon>
        <taxon>Coleofasciculales</taxon>
        <taxon>Coleofasciculaceae</taxon>
        <taxon>Limnofasciculus</taxon>
        <taxon>Limnofasciculus baicalensis</taxon>
    </lineage>
</organism>
<dbReference type="InterPro" id="IPR008638">
    <property type="entry name" value="FhaB/CdiA-like_TPS"/>
</dbReference>
<feature type="chain" id="PRO_5042296859" evidence="2">
    <location>
        <begin position="30"/>
        <end position="542"/>
    </location>
</feature>